<dbReference type="EMBL" id="JAIVGD010000011">
    <property type="protein sequence ID" value="KAH0771732.1"/>
    <property type="molecule type" value="Genomic_DNA"/>
</dbReference>
<keyword evidence="1" id="KW-0175">Coiled coil</keyword>
<proteinExistence type="predicted"/>
<feature type="coiled-coil region" evidence="1">
    <location>
        <begin position="101"/>
        <end position="133"/>
    </location>
</feature>
<organism evidence="2 3">
    <name type="scientific">Solanum tuberosum</name>
    <name type="common">Potato</name>
    <dbReference type="NCBI Taxonomy" id="4113"/>
    <lineage>
        <taxon>Eukaryota</taxon>
        <taxon>Viridiplantae</taxon>
        <taxon>Streptophyta</taxon>
        <taxon>Embryophyta</taxon>
        <taxon>Tracheophyta</taxon>
        <taxon>Spermatophyta</taxon>
        <taxon>Magnoliopsida</taxon>
        <taxon>eudicotyledons</taxon>
        <taxon>Gunneridae</taxon>
        <taxon>Pentapetalae</taxon>
        <taxon>asterids</taxon>
        <taxon>lamiids</taxon>
        <taxon>Solanales</taxon>
        <taxon>Solanaceae</taxon>
        <taxon>Solanoideae</taxon>
        <taxon>Solaneae</taxon>
        <taxon>Solanum</taxon>
    </lineage>
</organism>
<keyword evidence="3" id="KW-1185">Reference proteome</keyword>
<protein>
    <recommendedName>
        <fullName evidence="4">Aminotransferase-like plant mobile domain-containing protein</fullName>
    </recommendedName>
</protein>
<evidence type="ECO:0000313" key="3">
    <source>
        <dbReference type="Proteomes" id="UP000826656"/>
    </source>
</evidence>
<evidence type="ECO:0000313" key="2">
    <source>
        <dbReference type="EMBL" id="KAH0771732.1"/>
    </source>
</evidence>
<name>A0ABQ7VT85_SOLTU</name>
<accession>A0ABQ7VT85</accession>
<evidence type="ECO:0008006" key="4">
    <source>
        <dbReference type="Google" id="ProtNLM"/>
    </source>
</evidence>
<comment type="caution">
    <text evidence="2">The sequence shown here is derived from an EMBL/GenBank/DDBJ whole genome shotgun (WGS) entry which is preliminary data.</text>
</comment>
<evidence type="ECO:0000256" key="1">
    <source>
        <dbReference type="SAM" id="Coils"/>
    </source>
</evidence>
<sequence length="239" mass="27760">MILADIYRALTVCQKGKRFFEGCNILLQLWIVEHLYRPPTIARGVQPYVPLWVLRQLGRHQVLPITEDMKDFVFEVGPEDPLPEGLAQKIWDGCLVMGIGTMELRAKLELARAALTQQQAEFEEERAKETQRETFLRGQVNLATIRGAQVAELAVSRQQQLRTCDQKSQTDFDQERPQWIRERGRLREEIESVSTQERRAREMVVSRDQQIRGWNQSCNSLRSKVHCLADRTAQMGLHY</sequence>
<gene>
    <name evidence="2" type="ORF">KY290_015713</name>
</gene>
<dbReference type="Proteomes" id="UP000826656">
    <property type="component" value="Unassembled WGS sequence"/>
</dbReference>
<reference evidence="2 3" key="1">
    <citation type="journal article" date="2021" name="bioRxiv">
        <title>Chromosome-scale and haplotype-resolved genome assembly of a tetraploid potato cultivar.</title>
        <authorList>
            <person name="Sun H."/>
            <person name="Jiao W.-B."/>
            <person name="Krause K."/>
            <person name="Campoy J.A."/>
            <person name="Goel M."/>
            <person name="Folz-Donahue K."/>
            <person name="Kukat C."/>
            <person name="Huettel B."/>
            <person name="Schneeberger K."/>
        </authorList>
    </citation>
    <scope>NUCLEOTIDE SEQUENCE [LARGE SCALE GENOMIC DNA]</scope>
    <source>
        <strain evidence="2">SolTubOtavaFocal</strain>
        <tissue evidence="2">Leaves</tissue>
    </source>
</reference>